<keyword evidence="2" id="KW-1185">Reference proteome</keyword>
<dbReference type="Proteomes" id="UP000008148">
    <property type="component" value="Chromosome"/>
</dbReference>
<evidence type="ECO:0000313" key="2">
    <source>
        <dbReference type="Proteomes" id="UP000008148"/>
    </source>
</evidence>
<proteinExistence type="predicted"/>
<dbReference type="KEGG" id="cko:CKO_00744"/>
<dbReference type="AlphaFoldDB" id="A8AEI3"/>
<dbReference type="EMBL" id="CP000822">
    <property type="protein sequence ID" value="ABV11896.1"/>
    <property type="molecule type" value="Genomic_DNA"/>
</dbReference>
<dbReference type="STRING" id="290338.CKO_00744"/>
<sequence length="47" mass="5226">MWKQSISGCRSGGGSFATIPGESYSYLRLWLLQSADKRRTITSNAIM</sequence>
<evidence type="ECO:0000313" key="1">
    <source>
        <dbReference type="EMBL" id="ABV11896.1"/>
    </source>
</evidence>
<dbReference type="HOGENOM" id="CLU_3166199_0_0_6"/>
<protein>
    <submittedName>
        <fullName evidence="1">Uncharacterized protein</fullName>
    </submittedName>
</protein>
<accession>A8AEI3</accession>
<name>A8AEI3_CITK8</name>
<reference evidence="1 2" key="1">
    <citation type="submission" date="2007-08" db="EMBL/GenBank/DDBJ databases">
        <authorList>
            <consortium name="The Citrobacter koseri Genome Sequencing Project"/>
            <person name="McClelland M."/>
            <person name="Sanderson E.K."/>
            <person name="Porwollik S."/>
            <person name="Spieth J."/>
            <person name="Clifton W.S."/>
            <person name="Latreille P."/>
            <person name="Courtney L."/>
            <person name="Wang C."/>
            <person name="Pepin K."/>
            <person name="Bhonagiri V."/>
            <person name="Nash W."/>
            <person name="Johnson M."/>
            <person name="Thiruvilangam P."/>
            <person name="Wilson R."/>
        </authorList>
    </citation>
    <scope>NUCLEOTIDE SEQUENCE [LARGE SCALE GENOMIC DNA]</scope>
    <source>
        <strain evidence="2">ATCC BAA-895 / CDC 4225-83 / SGSC4696</strain>
    </source>
</reference>
<organism evidence="1 2">
    <name type="scientific">Citrobacter koseri (strain ATCC BAA-895 / CDC 4225-83 / SGSC4696)</name>
    <dbReference type="NCBI Taxonomy" id="290338"/>
    <lineage>
        <taxon>Bacteria</taxon>
        <taxon>Pseudomonadati</taxon>
        <taxon>Pseudomonadota</taxon>
        <taxon>Gammaproteobacteria</taxon>
        <taxon>Enterobacterales</taxon>
        <taxon>Enterobacteriaceae</taxon>
        <taxon>Citrobacter</taxon>
    </lineage>
</organism>
<gene>
    <name evidence="1" type="ordered locus">CKO_00744</name>
</gene>